<keyword evidence="1 5" id="KW-0436">Ligase</keyword>
<dbReference type="InterPro" id="IPR011793">
    <property type="entry name" value="YbdK"/>
</dbReference>
<dbReference type="Gene3D" id="3.30.590.20">
    <property type="match status" value="1"/>
</dbReference>
<protein>
    <recommendedName>
        <fullName evidence="5">Putative glutamate--cysteine ligase 2</fullName>
        <ecNumber evidence="5">6.3.2.2</ecNumber>
    </recommendedName>
    <alternativeName>
        <fullName evidence="5">Gamma-glutamylcysteine synthetase 2</fullName>
        <shortName evidence="5">GCS 2</shortName>
        <shortName evidence="5">Gamma-GCS 2</shortName>
    </alternativeName>
</protein>
<evidence type="ECO:0000256" key="5">
    <source>
        <dbReference type="HAMAP-Rule" id="MF_01609"/>
    </source>
</evidence>
<keyword evidence="2 5" id="KW-0547">Nucleotide-binding</keyword>
<dbReference type="NCBIfam" id="TIGR02050">
    <property type="entry name" value="gshA_cyan_rel"/>
    <property type="match status" value="1"/>
</dbReference>
<dbReference type="Pfam" id="PF04107">
    <property type="entry name" value="GCS2"/>
    <property type="match status" value="1"/>
</dbReference>
<proteinExistence type="inferred from homology"/>
<dbReference type="AlphaFoldDB" id="A0A5J4KFK3"/>
<dbReference type="PANTHER" id="PTHR36510:SF1">
    <property type="entry name" value="GLUTAMATE--CYSTEINE LIGASE 2-RELATED"/>
    <property type="match status" value="1"/>
</dbReference>
<gene>
    <name evidence="6" type="ORF">KDW_24000</name>
</gene>
<name>A0A5J4KFK3_9CHLR</name>
<keyword evidence="3 5" id="KW-0067">ATP-binding</keyword>
<comment type="function">
    <text evidence="5">ATP-dependent carboxylate-amine ligase which exhibits weak glutamate--cysteine ligase activity.</text>
</comment>
<organism evidence="6 7">
    <name type="scientific">Dictyobacter vulcani</name>
    <dbReference type="NCBI Taxonomy" id="2607529"/>
    <lineage>
        <taxon>Bacteria</taxon>
        <taxon>Bacillati</taxon>
        <taxon>Chloroflexota</taxon>
        <taxon>Ktedonobacteria</taxon>
        <taxon>Ktedonobacterales</taxon>
        <taxon>Dictyobacteraceae</taxon>
        <taxon>Dictyobacter</taxon>
    </lineage>
</organism>
<dbReference type="HAMAP" id="MF_01609">
    <property type="entry name" value="Glu_cys_ligase_2"/>
    <property type="match status" value="1"/>
</dbReference>
<dbReference type="InterPro" id="IPR014746">
    <property type="entry name" value="Gln_synth/guanido_kin_cat_dom"/>
</dbReference>
<comment type="similarity">
    <text evidence="5">Belongs to the glutamate--cysteine ligase type 2 family. YbdK subfamily.</text>
</comment>
<dbReference type="GO" id="GO:0042398">
    <property type="term" value="P:modified amino acid biosynthetic process"/>
    <property type="evidence" value="ECO:0007669"/>
    <property type="project" value="InterPro"/>
</dbReference>
<accession>A0A5J4KFK3</accession>
<dbReference type="NCBIfam" id="NF010039">
    <property type="entry name" value="PRK13515.1"/>
    <property type="match status" value="1"/>
</dbReference>
<evidence type="ECO:0000313" key="7">
    <source>
        <dbReference type="Proteomes" id="UP000326912"/>
    </source>
</evidence>
<dbReference type="NCBIfam" id="NF010041">
    <property type="entry name" value="PRK13517.1-1"/>
    <property type="match status" value="1"/>
</dbReference>
<sequence>MSLQAHSFTIGVEEEYQVIDPETRELSQSTQLILPEAQKTLGDNVQHEMILSQIEIATPICHSLAEVQGELIRLRGGVIAAADHVDKQIAAAGTHPFSQWSEQTVTPKERYISLIETYQQMIREQVIFGCHVHIGVPDPEIAIQILNHARVWLSPIIALTANSPFWLGADTGYQDYRTGLWWTVPLAGPPPPFTSYADYRQTIDNMIETESIDDATKIYWDLRPSERFPTLEFRVMDVAMTLEEAVMMAGLIRGLVHTCYDRIMRKMPCPDFTTDQLRVMHWRAARYGLSERLIDIQARRSMPARECINNMLEFIRPALEVEGDWPQVANNVQRILNEGNGAQRQHAVYQRTGDFRALVDYIVAETRNFPQPTRILTHQAV</sequence>
<dbReference type="EMBL" id="BKZW01000001">
    <property type="protein sequence ID" value="GER88238.1"/>
    <property type="molecule type" value="Genomic_DNA"/>
</dbReference>
<keyword evidence="7" id="KW-1185">Reference proteome</keyword>
<dbReference type="InterPro" id="IPR050141">
    <property type="entry name" value="GCL_type2/YbdK_subfam"/>
</dbReference>
<dbReference type="EC" id="6.3.2.2" evidence="5"/>
<dbReference type="SUPFAM" id="SSF55931">
    <property type="entry name" value="Glutamine synthetase/guanido kinase"/>
    <property type="match status" value="1"/>
</dbReference>
<evidence type="ECO:0000256" key="4">
    <source>
        <dbReference type="ARBA" id="ARBA00048819"/>
    </source>
</evidence>
<evidence type="ECO:0000256" key="3">
    <source>
        <dbReference type="ARBA" id="ARBA00022840"/>
    </source>
</evidence>
<dbReference type="Proteomes" id="UP000326912">
    <property type="component" value="Unassembled WGS sequence"/>
</dbReference>
<dbReference type="GO" id="GO:0004357">
    <property type="term" value="F:glutamate-cysteine ligase activity"/>
    <property type="evidence" value="ECO:0007669"/>
    <property type="project" value="UniProtKB-EC"/>
</dbReference>
<dbReference type="GO" id="GO:0005524">
    <property type="term" value="F:ATP binding"/>
    <property type="evidence" value="ECO:0007669"/>
    <property type="project" value="UniProtKB-KW"/>
</dbReference>
<evidence type="ECO:0000313" key="6">
    <source>
        <dbReference type="EMBL" id="GER88238.1"/>
    </source>
</evidence>
<evidence type="ECO:0000256" key="2">
    <source>
        <dbReference type="ARBA" id="ARBA00022741"/>
    </source>
</evidence>
<evidence type="ECO:0000256" key="1">
    <source>
        <dbReference type="ARBA" id="ARBA00022598"/>
    </source>
</evidence>
<reference evidence="6 7" key="1">
    <citation type="submission" date="2019-10" db="EMBL/GenBank/DDBJ databases">
        <title>Dictyobacter vulcani sp. nov., within the class Ktedonobacteria, isolated from soil of volcanic Mt. Zao.</title>
        <authorList>
            <person name="Zheng Y."/>
            <person name="Wang C.M."/>
            <person name="Sakai Y."/>
            <person name="Abe K."/>
            <person name="Yokota A."/>
            <person name="Yabe S."/>
        </authorList>
    </citation>
    <scope>NUCLEOTIDE SEQUENCE [LARGE SCALE GENOMIC DNA]</scope>
    <source>
        <strain evidence="6 7">W12</strain>
    </source>
</reference>
<dbReference type="RefSeq" id="WP_151756166.1">
    <property type="nucleotide sequence ID" value="NZ_BKZW01000001.1"/>
</dbReference>
<dbReference type="InterPro" id="IPR006336">
    <property type="entry name" value="GCS2"/>
</dbReference>
<comment type="caution">
    <text evidence="6">The sequence shown here is derived from an EMBL/GenBank/DDBJ whole genome shotgun (WGS) entry which is preliminary data.</text>
</comment>
<dbReference type="PANTHER" id="PTHR36510">
    <property type="entry name" value="GLUTAMATE--CYSTEINE LIGASE 2-RELATED"/>
    <property type="match status" value="1"/>
</dbReference>
<comment type="catalytic activity">
    <reaction evidence="4 5">
        <text>L-cysteine + L-glutamate + ATP = gamma-L-glutamyl-L-cysteine + ADP + phosphate + H(+)</text>
        <dbReference type="Rhea" id="RHEA:13285"/>
        <dbReference type="ChEBI" id="CHEBI:15378"/>
        <dbReference type="ChEBI" id="CHEBI:29985"/>
        <dbReference type="ChEBI" id="CHEBI:30616"/>
        <dbReference type="ChEBI" id="CHEBI:35235"/>
        <dbReference type="ChEBI" id="CHEBI:43474"/>
        <dbReference type="ChEBI" id="CHEBI:58173"/>
        <dbReference type="ChEBI" id="CHEBI:456216"/>
        <dbReference type="EC" id="6.3.2.2"/>
    </reaction>
</comment>